<dbReference type="InterPro" id="IPR010838">
    <property type="entry name" value="DUF1444"/>
</dbReference>
<dbReference type="InterPro" id="IPR006311">
    <property type="entry name" value="TAT_signal"/>
</dbReference>
<gene>
    <name evidence="1" type="ORF">J3R73_000623</name>
</gene>
<sequence length="294" mass="31481">MRLGRRTFVGALVVGGMMMVLPRALAQPGGDGSFRDEVAEVLRRRRPALRFTLPAGPETIVVGSAHIYTGNLQRDVEGLGGAAREQAILHFIDRLTRDWKNGETSTGSWRLDKERLRIQIAPAAYRNLSVELLSRDFTPQNIIVYALDETLSYILVTREMVTSWGVDPGLVHAAAVAGLDRLSEKTSIAVSRPAGGPGAYAVLAAGDGYDAARLLAPRFMQRLRKALADTVIVGIPGRDRLVAWTPDCAARAMLAAHVETDSESLSHPLTGALFVAGPGGVRLATAAETAAQHG</sequence>
<dbReference type="EMBL" id="JAUSVK010000001">
    <property type="protein sequence ID" value="MDQ0390831.1"/>
    <property type="molecule type" value="Genomic_DNA"/>
</dbReference>
<dbReference type="Pfam" id="PF07285">
    <property type="entry name" value="DUF1444"/>
    <property type="match status" value="1"/>
</dbReference>
<dbReference type="PROSITE" id="PS51318">
    <property type="entry name" value="TAT"/>
    <property type="match status" value="1"/>
</dbReference>
<evidence type="ECO:0000313" key="2">
    <source>
        <dbReference type="Proteomes" id="UP001237448"/>
    </source>
</evidence>
<protein>
    <submittedName>
        <fullName evidence="1">Uncharacterized protein</fullName>
    </submittedName>
</protein>
<organism evidence="1 2">
    <name type="scientific">Labrys monachus</name>
    <dbReference type="NCBI Taxonomy" id="217067"/>
    <lineage>
        <taxon>Bacteria</taxon>
        <taxon>Pseudomonadati</taxon>
        <taxon>Pseudomonadota</taxon>
        <taxon>Alphaproteobacteria</taxon>
        <taxon>Hyphomicrobiales</taxon>
        <taxon>Xanthobacteraceae</taxon>
        <taxon>Labrys</taxon>
    </lineage>
</organism>
<evidence type="ECO:0000313" key="1">
    <source>
        <dbReference type="EMBL" id="MDQ0390831.1"/>
    </source>
</evidence>
<reference evidence="1 2" key="1">
    <citation type="submission" date="2023-07" db="EMBL/GenBank/DDBJ databases">
        <title>Genomic Encyclopedia of Type Strains, Phase IV (KMG-IV): sequencing the most valuable type-strain genomes for metagenomic binning, comparative biology and taxonomic classification.</title>
        <authorList>
            <person name="Goeker M."/>
        </authorList>
    </citation>
    <scope>NUCLEOTIDE SEQUENCE [LARGE SCALE GENOMIC DNA]</scope>
    <source>
        <strain evidence="1 2">DSM 5896</strain>
    </source>
</reference>
<comment type="caution">
    <text evidence="1">The sequence shown here is derived from an EMBL/GenBank/DDBJ whole genome shotgun (WGS) entry which is preliminary data.</text>
</comment>
<keyword evidence="2" id="KW-1185">Reference proteome</keyword>
<accession>A0ABU0F8G6</accession>
<dbReference type="Proteomes" id="UP001237448">
    <property type="component" value="Unassembled WGS sequence"/>
</dbReference>
<name>A0ABU0F8G6_9HYPH</name>
<dbReference type="RefSeq" id="WP_307422278.1">
    <property type="nucleotide sequence ID" value="NZ_JAUSVK010000001.1"/>
</dbReference>
<proteinExistence type="predicted"/>